<name>A0A5D8LX75_ECOLX</name>
<protein>
    <submittedName>
        <fullName evidence="3">Polymer-forming cytoskeletal protein</fullName>
    </submittedName>
</protein>
<organism evidence="3 4">
    <name type="scientific">Escherichia coli</name>
    <dbReference type="NCBI Taxonomy" id="562"/>
    <lineage>
        <taxon>Bacteria</taxon>
        <taxon>Pseudomonadati</taxon>
        <taxon>Pseudomonadota</taxon>
        <taxon>Gammaproteobacteria</taxon>
        <taxon>Enterobacterales</taxon>
        <taxon>Enterobacteriaceae</taxon>
        <taxon>Escherichia</taxon>
    </lineage>
</organism>
<comment type="caution">
    <text evidence="3">The sequence shown here is derived from an EMBL/GenBank/DDBJ whole genome shotgun (WGS) entry which is preliminary data.</text>
</comment>
<dbReference type="InterPro" id="IPR007607">
    <property type="entry name" value="BacA/B"/>
</dbReference>
<keyword evidence="2" id="KW-0472">Membrane</keyword>
<evidence type="ECO:0000313" key="4">
    <source>
        <dbReference type="Proteomes" id="UP000324120"/>
    </source>
</evidence>
<dbReference type="PANTHER" id="PTHR35024:SF4">
    <property type="entry name" value="POLYMER-FORMING CYTOSKELETAL PROTEIN"/>
    <property type="match status" value="1"/>
</dbReference>
<evidence type="ECO:0000256" key="2">
    <source>
        <dbReference type="SAM" id="Phobius"/>
    </source>
</evidence>
<comment type="similarity">
    <text evidence="1">Belongs to the bactofilin family.</text>
</comment>
<dbReference type="PANTHER" id="PTHR35024">
    <property type="entry name" value="HYPOTHETICAL CYTOSOLIC PROTEIN"/>
    <property type="match status" value="1"/>
</dbReference>
<feature type="transmembrane region" description="Helical" evidence="2">
    <location>
        <begin position="12"/>
        <end position="28"/>
    </location>
</feature>
<feature type="non-terminal residue" evidence="3">
    <location>
        <position position="184"/>
    </location>
</feature>
<dbReference type="Proteomes" id="UP000324120">
    <property type="component" value="Unassembled WGS sequence"/>
</dbReference>
<accession>A0A5D8LX75</accession>
<dbReference type="AlphaFoldDB" id="A0A5D8LX75"/>
<evidence type="ECO:0000256" key="1">
    <source>
        <dbReference type="ARBA" id="ARBA00044755"/>
    </source>
</evidence>
<sequence length="184" mass="20451">MRAYCPHYQLMLFWIASLCWLSLILLWGTGSYPFILYIIFTFTTITLYALYFIGENMFPKGRKNENASAITIISKSASFIGDISSSEKIIIHGEINGNISANNGVVFIDKGGVVNGSVLCEKLILNGELHGECCCSVLDVYENGFLQGDVSYRELEIRNGGCITGVVNKITDEIQNNISELEKR</sequence>
<reference evidence="3 4" key="1">
    <citation type="submission" date="2019-06" db="EMBL/GenBank/DDBJ databases">
        <title>The presence and diversity of blaCTX-M among Escherichia coli from urban wastewater and feedlot cattle, in Alberta, Canada.</title>
        <authorList>
            <person name="Cormier A.C."/>
            <person name="Chalmer G."/>
            <person name="Cook S.R."/>
            <person name="Zaheer R."/>
            <person name="Hannon S.J."/>
            <person name="Booker C.W."/>
            <person name="Read R."/>
            <person name="Gow S.P."/>
            <person name="Mcallister T.A."/>
            <person name="Boerlin P."/>
        </authorList>
    </citation>
    <scope>NUCLEOTIDE SEQUENCE [LARGE SCALE GENOMIC DNA]</scope>
    <source>
        <strain evidence="3 4">347</strain>
    </source>
</reference>
<gene>
    <name evidence="3" type="ORF">FKO60_27235</name>
</gene>
<feature type="transmembrane region" description="Helical" evidence="2">
    <location>
        <begin position="34"/>
        <end position="53"/>
    </location>
</feature>
<evidence type="ECO:0000313" key="3">
    <source>
        <dbReference type="EMBL" id="TZE39228.1"/>
    </source>
</evidence>
<keyword evidence="2" id="KW-0812">Transmembrane</keyword>
<dbReference type="Pfam" id="PF04519">
    <property type="entry name" value="Bactofilin"/>
    <property type="match status" value="1"/>
</dbReference>
<proteinExistence type="inferred from homology"/>
<dbReference type="EMBL" id="VHKY01000079">
    <property type="protein sequence ID" value="TZE39228.1"/>
    <property type="molecule type" value="Genomic_DNA"/>
</dbReference>
<keyword evidence="2" id="KW-1133">Transmembrane helix</keyword>